<gene>
    <name evidence="1" type="ORF">FHR24_001987</name>
</gene>
<dbReference type="Proteomes" id="UP000745859">
    <property type="component" value="Unassembled WGS sequence"/>
</dbReference>
<keyword evidence="2" id="KW-1185">Reference proteome</keyword>
<sequence length="171" mass="19948">MNKFIFTLTFLFTSAFQIYAQDQIETLSNGKKIILHSDYTWEYQKGIEYNFDFSTIKDNIIPKLLRQGISVNKKTLVTAIELKIQGWKYTMPRPKSSKAYWGNRDGRTTWYNGYWKNNKTNKYSGIIPKKHTDGYYYGDNQNNTGWRNGGSPSFPSKIEWLLSTNGGIKPR</sequence>
<reference evidence="1 2" key="1">
    <citation type="submission" date="2020-03" db="EMBL/GenBank/DDBJ databases">
        <title>Genomic Encyclopedia of Type Strains, Phase IV (KMG-IV): sequencing the most valuable type-strain genomes for metagenomic binning, comparative biology and taxonomic classification.</title>
        <authorList>
            <person name="Goeker M."/>
        </authorList>
    </citation>
    <scope>NUCLEOTIDE SEQUENCE [LARGE SCALE GENOMIC DNA]</scope>
    <source>
        <strain evidence="1 2">DSM 101599</strain>
    </source>
</reference>
<evidence type="ECO:0000313" key="2">
    <source>
        <dbReference type="Proteomes" id="UP000745859"/>
    </source>
</evidence>
<accession>A0ABX0UAY3</accession>
<proteinExistence type="predicted"/>
<organism evidence="1 2">
    <name type="scientific">Wenyingzhuangia heitensis</name>
    <dbReference type="NCBI Taxonomy" id="1487859"/>
    <lineage>
        <taxon>Bacteria</taxon>
        <taxon>Pseudomonadati</taxon>
        <taxon>Bacteroidota</taxon>
        <taxon>Flavobacteriia</taxon>
        <taxon>Flavobacteriales</taxon>
        <taxon>Flavobacteriaceae</taxon>
        <taxon>Wenyingzhuangia</taxon>
    </lineage>
</organism>
<name>A0ABX0UAY3_9FLAO</name>
<protein>
    <submittedName>
        <fullName evidence="1">Uncharacterized protein</fullName>
    </submittedName>
</protein>
<evidence type="ECO:0000313" key="1">
    <source>
        <dbReference type="EMBL" id="NIJ45519.1"/>
    </source>
</evidence>
<dbReference type="RefSeq" id="WP_167187713.1">
    <property type="nucleotide sequence ID" value="NZ_JAASQL010000002.1"/>
</dbReference>
<dbReference type="EMBL" id="JAASQL010000002">
    <property type="protein sequence ID" value="NIJ45519.1"/>
    <property type="molecule type" value="Genomic_DNA"/>
</dbReference>
<comment type="caution">
    <text evidence="1">The sequence shown here is derived from an EMBL/GenBank/DDBJ whole genome shotgun (WGS) entry which is preliminary data.</text>
</comment>